<accession>A0A1G6V881</accession>
<evidence type="ECO:0000256" key="4">
    <source>
        <dbReference type="ARBA" id="ARBA00022692"/>
    </source>
</evidence>
<keyword evidence="10" id="KW-1185">Reference proteome</keyword>
<comment type="subcellular location">
    <subcellularLocation>
        <location evidence="1 7">Cell membrane</location>
        <topology evidence="1 7">Multi-pass membrane protein</topology>
    </subcellularLocation>
</comment>
<organism evidence="9 10">
    <name type="scientific">Glycomyces harbinensis</name>
    <dbReference type="NCBI Taxonomy" id="58114"/>
    <lineage>
        <taxon>Bacteria</taxon>
        <taxon>Bacillati</taxon>
        <taxon>Actinomycetota</taxon>
        <taxon>Actinomycetes</taxon>
        <taxon>Glycomycetales</taxon>
        <taxon>Glycomycetaceae</taxon>
        <taxon>Glycomyces</taxon>
    </lineage>
</organism>
<dbReference type="OrthoDB" id="9778910at2"/>
<feature type="transmembrane region" description="Helical" evidence="7">
    <location>
        <begin position="197"/>
        <end position="217"/>
    </location>
</feature>
<feature type="transmembrane region" description="Helical" evidence="7">
    <location>
        <begin position="257"/>
        <end position="290"/>
    </location>
</feature>
<keyword evidence="5 7" id="KW-1133">Transmembrane helix</keyword>
<dbReference type="Pfam" id="PF00528">
    <property type="entry name" value="BPD_transp_1"/>
    <property type="match status" value="1"/>
</dbReference>
<protein>
    <submittedName>
        <fullName evidence="9">Peptide/nickel transport system permease protein</fullName>
    </submittedName>
</protein>
<dbReference type="SUPFAM" id="SSF161098">
    <property type="entry name" value="MetI-like"/>
    <property type="match status" value="1"/>
</dbReference>
<dbReference type="AlphaFoldDB" id="A0A1G6V881"/>
<keyword evidence="3" id="KW-1003">Cell membrane</keyword>
<dbReference type="InterPro" id="IPR045621">
    <property type="entry name" value="BPD_transp_1_N"/>
</dbReference>
<evidence type="ECO:0000256" key="7">
    <source>
        <dbReference type="RuleBase" id="RU363032"/>
    </source>
</evidence>
<feature type="domain" description="ABC transmembrane type-1" evidence="8">
    <location>
        <begin position="95"/>
        <end position="324"/>
    </location>
</feature>
<feature type="transmembrane region" description="Helical" evidence="7">
    <location>
        <begin position="133"/>
        <end position="155"/>
    </location>
</feature>
<dbReference type="EMBL" id="FNAD01000004">
    <property type="protein sequence ID" value="SDD49879.1"/>
    <property type="molecule type" value="Genomic_DNA"/>
</dbReference>
<dbReference type="InterPro" id="IPR000515">
    <property type="entry name" value="MetI-like"/>
</dbReference>
<reference evidence="10" key="1">
    <citation type="submission" date="2016-10" db="EMBL/GenBank/DDBJ databases">
        <authorList>
            <person name="Varghese N."/>
            <person name="Submissions S."/>
        </authorList>
    </citation>
    <scope>NUCLEOTIDE SEQUENCE [LARGE SCALE GENOMIC DNA]</scope>
    <source>
        <strain evidence="10">CGMCC 4.3516</strain>
    </source>
</reference>
<dbReference type="Gene3D" id="1.10.3720.10">
    <property type="entry name" value="MetI-like"/>
    <property type="match status" value="1"/>
</dbReference>
<evidence type="ECO:0000313" key="10">
    <source>
        <dbReference type="Proteomes" id="UP000198949"/>
    </source>
</evidence>
<dbReference type="STRING" id="58114.SAMN05216270_104276"/>
<sequence length="335" mass="36129">MLRYTVKRLLQLSVALLGLSLLLFAWFKALPGGPENRLLPENATDQQREALRASLGLDDPVWVQYGEFLGRIVRLDFGSSLSSGRPVATELADRLPATIELSLAAMLIAVGVGIPLGYLAAKRRGTWLDFTAVSGSLLGTCIPIFFLAAMLKVVFAQELGLLPTAFRLSAGAQYTDVTGLRVLDGLITGEFDVAWDALLHLVLPAIALASIPLAVIVRITRASVLDVVGEDYVRTADAKGLKPATIRGRHVMRNAMLPIATIIGLLLGSLFAGAVLTESVFAFGGIGSFVYQATTERDYPALMGFILVIAVFYVVINLIVDLSYGFLDPRVRVRK</sequence>
<dbReference type="GO" id="GO:0005886">
    <property type="term" value="C:plasma membrane"/>
    <property type="evidence" value="ECO:0007669"/>
    <property type="project" value="UniProtKB-SubCell"/>
</dbReference>
<keyword evidence="2 7" id="KW-0813">Transport</keyword>
<evidence type="ECO:0000256" key="2">
    <source>
        <dbReference type="ARBA" id="ARBA00022448"/>
    </source>
</evidence>
<comment type="similarity">
    <text evidence="7">Belongs to the binding-protein-dependent transport system permease family.</text>
</comment>
<evidence type="ECO:0000259" key="8">
    <source>
        <dbReference type="PROSITE" id="PS50928"/>
    </source>
</evidence>
<dbReference type="InterPro" id="IPR035906">
    <property type="entry name" value="MetI-like_sf"/>
</dbReference>
<dbReference type="PANTHER" id="PTHR43163:SF6">
    <property type="entry name" value="DIPEPTIDE TRANSPORT SYSTEM PERMEASE PROTEIN DPPB-RELATED"/>
    <property type="match status" value="1"/>
</dbReference>
<dbReference type="Pfam" id="PF19300">
    <property type="entry name" value="BPD_transp_1_N"/>
    <property type="match status" value="1"/>
</dbReference>
<evidence type="ECO:0000256" key="5">
    <source>
        <dbReference type="ARBA" id="ARBA00022989"/>
    </source>
</evidence>
<dbReference type="RefSeq" id="WP_091032474.1">
    <property type="nucleotide sequence ID" value="NZ_FNAD01000004.1"/>
</dbReference>
<name>A0A1G6V881_9ACTN</name>
<dbReference type="PROSITE" id="PS50928">
    <property type="entry name" value="ABC_TM1"/>
    <property type="match status" value="1"/>
</dbReference>
<dbReference type="Proteomes" id="UP000198949">
    <property type="component" value="Unassembled WGS sequence"/>
</dbReference>
<evidence type="ECO:0000313" key="9">
    <source>
        <dbReference type="EMBL" id="SDD49879.1"/>
    </source>
</evidence>
<feature type="transmembrane region" description="Helical" evidence="7">
    <location>
        <begin position="302"/>
        <end position="327"/>
    </location>
</feature>
<keyword evidence="4 7" id="KW-0812">Transmembrane</keyword>
<dbReference type="PANTHER" id="PTHR43163">
    <property type="entry name" value="DIPEPTIDE TRANSPORT SYSTEM PERMEASE PROTEIN DPPB-RELATED"/>
    <property type="match status" value="1"/>
</dbReference>
<gene>
    <name evidence="9" type="ORF">SAMN05216270_104276</name>
</gene>
<keyword evidence="6 7" id="KW-0472">Membrane</keyword>
<evidence type="ECO:0000256" key="6">
    <source>
        <dbReference type="ARBA" id="ARBA00023136"/>
    </source>
</evidence>
<evidence type="ECO:0000256" key="3">
    <source>
        <dbReference type="ARBA" id="ARBA00022475"/>
    </source>
</evidence>
<proteinExistence type="inferred from homology"/>
<feature type="transmembrane region" description="Helical" evidence="7">
    <location>
        <begin position="101"/>
        <end position="121"/>
    </location>
</feature>
<dbReference type="CDD" id="cd06261">
    <property type="entry name" value="TM_PBP2"/>
    <property type="match status" value="1"/>
</dbReference>
<dbReference type="GO" id="GO:0055085">
    <property type="term" value="P:transmembrane transport"/>
    <property type="evidence" value="ECO:0007669"/>
    <property type="project" value="InterPro"/>
</dbReference>
<evidence type="ECO:0000256" key="1">
    <source>
        <dbReference type="ARBA" id="ARBA00004651"/>
    </source>
</evidence>